<evidence type="ECO:0000256" key="2">
    <source>
        <dbReference type="ARBA" id="ARBA00022679"/>
    </source>
</evidence>
<evidence type="ECO:0000313" key="8">
    <source>
        <dbReference type="Proteomes" id="UP001500683"/>
    </source>
</evidence>
<proteinExistence type="predicted"/>
<dbReference type="Pfam" id="PF08704">
    <property type="entry name" value="GCD14"/>
    <property type="match status" value="1"/>
</dbReference>
<gene>
    <name evidence="7" type="ORF">GCM10022214_82050</name>
</gene>
<dbReference type="Pfam" id="PF14801">
    <property type="entry name" value="TrmI-like_N"/>
    <property type="match status" value="1"/>
</dbReference>
<reference evidence="8" key="1">
    <citation type="journal article" date="2019" name="Int. J. Syst. Evol. Microbiol.">
        <title>The Global Catalogue of Microorganisms (GCM) 10K type strain sequencing project: providing services to taxonomists for standard genome sequencing and annotation.</title>
        <authorList>
            <consortium name="The Broad Institute Genomics Platform"/>
            <consortium name="The Broad Institute Genome Sequencing Center for Infectious Disease"/>
            <person name="Wu L."/>
            <person name="Ma J."/>
        </authorList>
    </citation>
    <scope>NUCLEOTIDE SEQUENCE [LARGE SCALE GENOMIC DNA]</scope>
    <source>
        <strain evidence="8">JCM 16702</strain>
    </source>
</reference>
<dbReference type="PANTHER" id="PTHR12133">
    <property type="entry name" value="TRNA (ADENINE(58)-N(1))-METHYLTRANSFERASE"/>
    <property type="match status" value="1"/>
</dbReference>
<dbReference type="Gene3D" id="3.40.50.150">
    <property type="entry name" value="Vaccinia Virus protein VP39"/>
    <property type="match status" value="1"/>
</dbReference>
<evidence type="ECO:0000256" key="5">
    <source>
        <dbReference type="SAM" id="MobiDB-lite"/>
    </source>
</evidence>
<sequence>MSEPTPNGADGVNGPDGPATGRVPHGPFRPGDQVQLTDPKGRVNTITLQTGKQYHSHKGAIAHDDIIGSPEGTVFRSTGGTEYLAFRPLLADFALRMPRGAAVVYPKDAAQIVAMADIFPGARVVEAGAGSGALTCFLLRAVGEHGLVSSYERRPDFADIARANVERFFGGPHPAWRLTVGALEDALTETEVDRVVLDMLAPWECLDAVAKALIPGGLVCVYIATTTQMSRVVEDLRAHGSFAEPYAFETLLRSWHVDGLAVRPDHRMVGHTGFLVTARRLAEGVTPPMRRRRPAKGAHPAPAPETPSTPGTPPAPGTRPAEEPAAGTAETAPPAPDTPES</sequence>
<name>A0ABP7X3X4_9ACTN</name>
<keyword evidence="8" id="KW-1185">Reference proteome</keyword>
<feature type="region of interest" description="Disordered" evidence="5">
    <location>
        <begin position="1"/>
        <end position="41"/>
    </location>
</feature>
<keyword evidence="2" id="KW-0808">Transferase</keyword>
<evidence type="ECO:0000259" key="6">
    <source>
        <dbReference type="Pfam" id="PF08704"/>
    </source>
</evidence>
<dbReference type="RefSeq" id="WP_344958441.1">
    <property type="nucleotide sequence ID" value="NZ_BAAAZG010000071.1"/>
</dbReference>
<keyword evidence="1" id="KW-0489">Methyltransferase</keyword>
<accession>A0ABP7X3X4</accession>
<evidence type="ECO:0000256" key="1">
    <source>
        <dbReference type="ARBA" id="ARBA00022603"/>
    </source>
</evidence>
<feature type="compositionally biased region" description="Pro residues" evidence="5">
    <location>
        <begin position="301"/>
        <end position="317"/>
    </location>
</feature>
<dbReference type="InterPro" id="IPR029063">
    <property type="entry name" value="SAM-dependent_MTases_sf"/>
</dbReference>
<feature type="compositionally biased region" description="Low complexity" evidence="5">
    <location>
        <begin position="323"/>
        <end position="332"/>
    </location>
</feature>
<keyword evidence="4" id="KW-0819">tRNA processing</keyword>
<dbReference type="SUPFAM" id="SSF53335">
    <property type="entry name" value="S-adenosyl-L-methionine-dependent methyltransferases"/>
    <property type="match status" value="1"/>
</dbReference>
<organism evidence="7 8">
    <name type="scientific">Actinomadura miaoliensis</name>
    <dbReference type="NCBI Taxonomy" id="430685"/>
    <lineage>
        <taxon>Bacteria</taxon>
        <taxon>Bacillati</taxon>
        <taxon>Actinomycetota</taxon>
        <taxon>Actinomycetes</taxon>
        <taxon>Streptosporangiales</taxon>
        <taxon>Thermomonosporaceae</taxon>
        <taxon>Actinomadura</taxon>
    </lineage>
</organism>
<comment type="caution">
    <text evidence="7">The sequence shown here is derived from an EMBL/GenBank/DDBJ whole genome shotgun (WGS) entry which is preliminary data.</text>
</comment>
<dbReference type="InterPro" id="IPR049470">
    <property type="entry name" value="TRM61_C"/>
</dbReference>
<evidence type="ECO:0000256" key="3">
    <source>
        <dbReference type="ARBA" id="ARBA00022691"/>
    </source>
</evidence>
<dbReference type="Gene3D" id="3.10.330.20">
    <property type="match status" value="1"/>
</dbReference>
<dbReference type="PANTHER" id="PTHR12133:SF1">
    <property type="entry name" value="TRNA (ADENINE(58)-N(1))-METHYLTRANSFERASE, MITOCHONDRIAL"/>
    <property type="match status" value="1"/>
</dbReference>
<dbReference type="Proteomes" id="UP001500683">
    <property type="component" value="Unassembled WGS sequence"/>
</dbReference>
<dbReference type="PROSITE" id="PS51620">
    <property type="entry name" value="SAM_TRM61"/>
    <property type="match status" value="1"/>
</dbReference>
<evidence type="ECO:0000256" key="4">
    <source>
        <dbReference type="ARBA" id="ARBA00022694"/>
    </source>
</evidence>
<evidence type="ECO:0000313" key="7">
    <source>
        <dbReference type="EMBL" id="GAA4103356.1"/>
    </source>
</evidence>
<feature type="domain" description="tRNA (adenine(58)-N(1))-methyltransferase catalytic subunit TRM61 C-terminal" evidence="6">
    <location>
        <begin position="94"/>
        <end position="257"/>
    </location>
</feature>
<feature type="region of interest" description="Disordered" evidence="5">
    <location>
        <begin position="283"/>
        <end position="341"/>
    </location>
</feature>
<dbReference type="InterPro" id="IPR014816">
    <property type="entry name" value="tRNA_MeTrfase_Gcd14"/>
</dbReference>
<keyword evidence="3" id="KW-0949">S-adenosyl-L-methionine</keyword>
<dbReference type="EMBL" id="BAAAZG010000071">
    <property type="protein sequence ID" value="GAA4103356.1"/>
    <property type="molecule type" value="Genomic_DNA"/>
</dbReference>
<protein>
    <submittedName>
        <fullName evidence="7">tRNA (Adenine-N1)-methyltransferase</fullName>
    </submittedName>
</protein>
<dbReference type="CDD" id="cd02440">
    <property type="entry name" value="AdoMet_MTases"/>
    <property type="match status" value="1"/>
</dbReference>